<evidence type="ECO:0000256" key="9">
    <source>
        <dbReference type="ARBA" id="ARBA00023136"/>
    </source>
</evidence>
<geneLocation type="mitochondrion" evidence="12"/>
<dbReference type="NCBIfam" id="NF004320">
    <property type="entry name" value="PRK05715.1-2"/>
    <property type="match status" value="1"/>
</dbReference>
<evidence type="ECO:0000256" key="5">
    <source>
        <dbReference type="ARBA" id="ARBA00022692"/>
    </source>
</evidence>
<evidence type="ECO:0000256" key="10">
    <source>
        <dbReference type="ARBA" id="ARBA00031586"/>
    </source>
</evidence>
<accession>Q0QIP9</accession>
<organism evidence="12">
    <name type="scientific">Oltmannsiellopsis viridis</name>
    <name type="common">Marine flagellate</name>
    <name type="synonym">Oltmannsiella viridis</name>
    <dbReference type="NCBI Taxonomy" id="51324"/>
    <lineage>
        <taxon>Eukaryota</taxon>
        <taxon>Viridiplantae</taxon>
        <taxon>Chlorophyta</taxon>
        <taxon>core chlorophytes</taxon>
        <taxon>Ulvophyceae</taxon>
        <taxon>OUU clade</taxon>
        <taxon>Oltmannsiellopsidales</taxon>
        <taxon>Oltmannsiellopsidaceae</taxon>
        <taxon>Oltmannsiellopsis</taxon>
    </lineage>
</organism>
<dbReference type="HAMAP" id="MF_01456">
    <property type="entry name" value="NDH1_NuoK"/>
    <property type="match status" value="1"/>
</dbReference>
<evidence type="ECO:0000256" key="7">
    <source>
        <dbReference type="ARBA" id="ARBA00022989"/>
    </source>
</evidence>
<dbReference type="PANTHER" id="PTHR11434:SF21">
    <property type="entry name" value="NADH DEHYDROGENASE SUBUNIT 4L-RELATED"/>
    <property type="match status" value="1"/>
</dbReference>
<keyword evidence="9 11" id="KW-0472">Membrane</keyword>
<dbReference type="NCBIfam" id="NF004323">
    <property type="entry name" value="PRK05715.1-5"/>
    <property type="match status" value="1"/>
</dbReference>
<evidence type="ECO:0000256" key="1">
    <source>
        <dbReference type="ARBA" id="ARBA00004141"/>
    </source>
</evidence>
<dbReference type="NCBIfam" id="NF004321">
    <property type="entry name" value="PRK05715.1-3"/>
    <property type="match status" value="1"/>
</dbReference>
<protein>
    <recommendedName>
        <fullName evidence="3">NADH-ubiquinone oxidoreductase chain 4L</fullName>
    </recommendedName>
    <alternativeName>
        <fullName evidence="10">NADH dehydrogenase subunit 4L</fullName>
    </alternativeName>
</protein>
<reference evidence="12" key="2">
    <citation type="submission" date="2006-01" db="EMBL/GenBank/DDBJ databases">
        <authorList>
            <person name="Pombert J.-F."/>
            <person name="Beauchamp P."/>
            <person name="Otis C."/>
            <person name="Lemieux C."/>
            <person name="Turmel M."/>
        </authorList>
    </citation>
    <scope>NUCLEOTIDE SEQUENCE</scope>
</reference>
<dbReference type="Gene3D" id="1.10.287.3510">
    <property type="match status" value="1"/>
</dbReference>
<evidence type="ECO:0000313" key="12">
    <source>
        <dbReference type="EMBL" id="ABC96354.1"/>
    </source>
</evidence>
<evidence type="ECO:0000256" key="4">
    <source>
        <dbReference type="ARBA" id="ARBA00022448"/>
    </source>
</evidence>
<evidence type="ECO:0000256" key="11">
    <source>
        <dbReference type="SAM" id="Phobius"/>
    </source>
</evidence>
<dbReference type="GeneID" id="4200930"/>
<comment type="similarity">
    <text evidence="2">Belongs to the complex I subunit 4L family.</text>
</comment>
<dbReference type="PANTHER" id="PTHR11434">
    <property type="entry name" value="NADH-UBIQUINONE OXIDOREDUCTASE SUBUNIT ND4L"/>
    <property type="match status" value="1"/>
</dbReference>
<comment type="subcellular location">
    <subcellularLocation>
        <location evidence="1">Membrane</location>
        <topology evidence="1">Multi-pass membrane protein</topology>
    </subcellularLocation>
</comment>
<dbReference type="InterPro" id="IPR039428">
    <property type="entry name" value="NUOK/Mnh_C1-like"/>
</dbReference>
<keyword evidence="6" id="KW-1278">Translocase</keyword>
<name>Q0QIP9_OLTVI</name>
<keyword evidence="5 11" id="KW-0812">Transmembrane</keyword>
<feature type="transmembrane region" description="Helical" evidence="11">
    <location>
        <begin position="60"/>
        <end position="83"/>
    </location>
</feature>
<proteinExistence type="inferred from homology"/>
<sequence>MQIQSLTFSSILFLIGLTGIYLNRKSVILLLMSIELLLLAVNLNFLMFSATSEDIVGEVFALFVLTVAAAEAAIGLALLVIYYRVRGSISIEFVSLLKS</sequence>
<keyword evidence="12" id="KW-0496">Mitochondrion</keyword>
<keyword evidence="7 11" id="KW-1133">Transmembrane helix</keyword>
<dbReference type="GO" id="GO:0016651">
    <property type="term" value="F:oxidoreductase activity, acting on NAD(P)H"/>
    <property type="evidence" value="ECO:0007669"/>
    <property type="project" value="InterPro"/>
</dbReference>
<keyword evidence="4" id="KW-0813">Transport</keyword>
<evidence type="ECO:0000256" key="3">
    <source>
        <dbReference type="ARBA" id="ARBA00016612"/>
    </source>
</evidence>
<evidence type="ECO:0000256" key="2">
    <source>
        <dbReference type="ARBA" id="ARBA00010519"/>
    </source>
</evidence>
<evidence type="ECO:0000256" key="6">
    <source>
        <dbReference type="ARBA" id="ARBA00022967"/>
    </source>
</evidence>
<keyword evidence="8" id="KW-0520">NAD</keyword>
<feature type="transmembrane region" description="Helical" evidence="11">
    <location>
        <begin position="29"/>
        <end position="48"/>
    </location>
</feature>
<feature type="transmembrane region" description="Helical" evidence="11">
    <location>
        <begin position="6"/>
        <end position="22"/>
    </location>
</feature>
<dbReference type="RefSeq" id="YP_684396.1">
    <property type="nucleotide sequence ID" value="NC_008256.1"/>
</dbReference>
<dbReference type="GO" id="GO:0030964">
    <property type="term" value="C:NADH dehydrogenase complex"/>
    <property type="evidence" value="ECO:0007669"/>
    <property type="project" value="TreeGrafter"/>
</dbReference>
<dbReference type="InterPro" id="IPR001133">
    <property type="entry name" value="NADH_UbQ_OxRdtase_chain4L/K"/>
</dbReference>
<dbReference type="AlphaFoldDB" id="Q0QIP9"/>
<dbReference type="FunFam" id="1.10.287.3510:FF:000001">
    <property type="entry name" value="NADH-quinone oxidoreductase subunit K"/>
    <property type="match status" value="1"/>
</dbReference>
<dbReference type="EMBL" id="DQ365900">
    <property type="protein sequence ID" value="ABC96354.1"/>
    <property type="molecule type" value="Genomic_DNA"/>
</dbReference>
<gene>
    <name evidence="12" type="primary">nad4L</name>
</gene>
<evidence type="ECO:0000256" key="8">
    <source>
        <dbReference type="ARBA" id="ARBA00023027"/>
    </source>
</evidence>
<dbReference type="Pfam" id="PF00420">
    <property type="entry name" value="Oxidored_q2"/>
    <property type="match status" value="1"/>
</dbReference>
<dbReference type="GO" id="GO:0042773">
    <property type="term" value="P:ATP synthesis coupled electron transport"/>
    <property type="evidence" value="ECO:0007669"/>
    <property type="project" value="InterPro"/>
</dbReference>
<reference evidence="12" key="1">
    <citation type="journal article" date="2006" name="Curr. Genet.">
        <title>The complete mitochondrial DNA sequence of the green alga Oltmannsiellopsis viridis: evolutionary trends of the mitochondrial genome in the Ulvophyceae.</title>
        <authorList>
            <person name="Pombert J.F."/>
            <person name="Beauchamp P."/>
            <person name="Otis C."/>
            <person name="Lemieux C."/>
            <person name="Turmel M."/>
        </authorList>
    </citation>
    <scope>NUCLEOTIDE SEQUENCE</scope>
</reference>